<dbReference type="Pfam" id="PF00795">
    <property type="entry name" value="CN_hydrolase"/>
    <property type="match status" value="2"/>
</dbReference>
<dbReference type="Proteomes" id="UP000708347">
    <property type="component" value="Unassembled WGS sequence"/>
</dbReference>
<proteinExistence type="predicted"/>
<keyword evidence="4" id="KW-1185">Reference proteome</keyword>
<dbReference type="PANTHER" id="PTHR43674">
    <property type="entry name" value="NITRILASE C965.09-RELATED"/>
    <property type="match status" value="1"/>
</dbReference>
<dbReference type="RefSeq" id="WP_174397905.1">
    <property type="nucleotide sequence ID" value="NZ_VBSB01000006.1"/>
</dbReference>
<dbReference type="EMBL" id="VBSB01000006">
    <property type="protein sequence ID" value="NTY60054.1"/>
    <property type="molecule type" value="Genomic_DNA"/>
</dbReference>
<dbReference type="PANTHER" id="PTHR43674:SF16">
    <property type="entry name" value="CARBON-NITROGEN FAMILY, PUTATIVE (AFU_ORTHOLOGUE AFUA_5G02350)-RELATED"/>
    <property type="match status" value="1"/>
</dbReference>
<dbReference type="InterPro" id="IPR003010">
    <property type="entry name" value="C-N_Hydrolase"/>
</dbReference>
<dbReference type="CDD" id="cd07197">
    <property type="entry name" value="nitrilase"/>
    <property type="match status" value="1"/>
</dbReference>
<dbReference type="PROSITE" id="PS50263">
    <property type="entry name" value="CN_HYDROLASE"/>
    <property type="match status" value="2"/>
</dbReference>
<feature type="domain" description="CN hydrolase" evidence="2">
    <location>
        <begin position="5"/>
        <end position="267"/>
    </location>
</feature>
<evidence type="ECO:0000256" key="1">
    <source>
        <dbReference type="ARBA" id="ARBA00022801"/>
    </source>
</evidence>
<sequence>MSAPFKVAAVEFNPELFEFERNVERACAVTEEAAANGARLIVLPEAALSGYIYADRAQFLPYMDTVPGKGTEAIAAICAKHDCYVAVGIAEIDPATDLTYNTGALVGPRGYIGKYRKNGLNPSDIMWFTPGNTGYPVFDTELGTICMIICYDDTYWEPARLPAIKGADLIAYICSSDRVLTQLGAESNGNHSTIAAVQQLCAWNGLAMVAADRNNVETNPTTGLSVIYGGSASIWQADGRRTGHLPATEQNLTLANPGAILYGEIDPALYVNDQKATLQRRRPELYGDLAFYRAPTDTKASTQSHDITVTAVQYAVVTGDPDGNLGRANEQVLALQAGGAGDGIVVFPAFTLTGAPADADAATAIAETGMGRTVQVLSDFAVRLQRFVVGSRVEHDGGALFHTAVLIGPDGTVSGSYRQTHLDPAYSWASAGDDLPVFDTAIGRIGMLLCEDVRFPEASGVLAVRRADVIAIPTRWRGDYGGPLQESKGLFAHGFAANTMCLWYAVAKTSQAYTVVANSVGDGCQGSSGVFTMNPVDAEAPVVAAVDDAGTVSVDITTRGQPDWWMDQQRLIAGRRTDLAVPATLRTDSTAFTHWRDNPGYDMSGWSAYSQ</sequence>
<evidence type="ECO:0000313" key="4">
    <source>
        <dbReference type="Proteomes" id="UP000708347"/>
    </source>
</evidence>
<name>A0ABX2JQT7_9MYCO</name>
<gene>
    <name evidence="3" type="ORF">FEG63_10900</name>
</gene>
<dbReference type="InterPro" id="IPR036526">
    <property type="entry name" value="C-N_Hydrolase_sf"/>
</dbReference>
<feature type="domain" description="CN hydrolase" evidence="2">
    <location>
        <begin position="307"/>
        <end position="558"/>
    </location>
</feature>
<accession>A0ABX2JQT7</accession>
<reference evidence="3 4" key="1">
    <citation type="submission" date="2019-05" db="EMBL/GenBank/DDBJ databases">
        <title>Mycolicibacterium sphagni ENV482 genome assembly.</title>
        <authorList>
            <person name="Chen W."/>
            <person name="Faulkner N.W."/>
            <person name="Hyman M.R."/>
        </authorList>
    </citation>
    <scope>NUCLEOTIDE SEQUENCE [LARGE SCALE GENOMIC DNA]</scope>
    <source>
        <strain evidence="3 4">ENV482</strain>
    </source>
</reference>
<dbReference type="InterPro" id="IPR050345">
    <property type="entry name" value="Aliph_Amidase/BUP"/>
</dbReference>
<organism evidence="3 4">
    <name type="scientific">Mycolicibacterium sphagni</name>
    <dbReference type="NCBI Taxonomy" id="1786"/>
    <lineage>
        <taxon>Bacteria</taxon>
        <taxon>Bacillati</taxon>
        <taxon>Actinomycetota</taxon>
        <taxon>Actinomycetes</taxon>
        <taxon>Mycobacteriales</taxon>
        <taxon>Mycobacteriaceae</taxon>
        <taxon>Mycolicibacterium</taxon>
    </lineage>
</organism>
<keyword evidence="1" id="KW-0378">Hydrolase</keyword>
<dbReference type="Gene3D" id="3.60.110.10">
    <property type="entry name" value="Carbon-nitrogen hydrolase"/>
    <property type="match status" value="2"/>
</dbReference>
<comment type="caution">
    <text evidence="3">The sequence shown here is derived from an EMBL/GenBank/DDBJ whole genome shotgun (WGS) entry which is preliminary data.</text>
</comment>
<dbReference type="SUPFAM" id="SSF56317">
    <property type="entry name" value="Carbon-nitrogen hydrolase"/>
    <property type="match status" value="2"/>
</dbReference>
<protein>
    <recommendedName>
        <fullName evidence="2">CN hydrolase domain-containing protein</fullName>
    </recommendedName>
</protein>
<evidence type="ECO:0000259" key="2">
    <source>
        <dbReference type="PROSITE" id="PS50263"/>
    </source>
</evidence>
<evidence type="ECO:0000313" key="3">
    <source>
        <dbReference type="EMBL" id="NTY60054.1"/>
    </source>
</evidence>